<accession>A0A2Z2HV49</accession>
<protein>
    <submittedName>
        <fullName evidence="2">Uncharacterized protein</fullName>
    </submittedName>
</protein>
<dbReference type="AlphaFoldDB" id="A0A2Z2HV49"/>
<evidence type="ECO:0000313" key="3">
    <source>
        <dbReference type="Proteomes" id="UP000250088"/>
    </source>
</evidence>
<dbReference type="Proteomes" id="UP000250088">
    <property type="component" value="Chromosome"/>
</dbReference>
<feature type="region of interest" description="Disordered" evidence="1">
    <location>
        <begin position="62"/>
        <end position="85"/>
    </location>
</feature>
<evidence type="ECO:0000313" key="2">
    <source>
        <dbReference type="EMBL" id="ARS90653.1"/>
    </source>
</evidence>
<keyword evidence="3" id="KW-1185">Reference proteome</keyword>
<gene>
    <name evidence="2" type="ORF">B1756_13565</name>
</gene>
<feature type="compositionally biased region" description="Basic and acidic residues" evidence="1">
    <location>
        <begin position="74"/>
        <end position="85"/>
    </location>
</feature>
<organism evidence="2 3">
    <name type="scientific">Natrarchaeobaculum aegyptiacum</name>
    <dbReference type="NCBI Taxonomy" id="745377"/>
    <lineage>
        <taxon>Archaea</taxon>
        <taxon>Methanobacteriati</taxon>
        <taxon>Methanobacteriota</taxon>
        <taxon>Stenosarchaea group</taxon>
        <taxon>Halobacteria</taxon>
        <taxon>Halobacteriales</taxon>
        <taxon>Natrialbaceae</taxon>
        <taxon>Natrarchaeobaculum</taxon>
    </lineage>
</organism>
<dbReference type="EMBL" id="CP019893">
    <property type="protein sequence ID" value="ARS90653.1"/>
    <property type="molecule type" value="Genomic_DNA"/>
</dbReference>
<sequence length="85" mass="9691">MHCLDEPEPVVTADPYALSVRTVSESSLERTREGAWADSRAALEPLALDSRERVLELGRRRRLERRSSSNTDVIRSERGGRELRN</sequence>
<reference evidence="3" key="1">
    <citation type="submission" date="2017-02" db="EMBL/GenBank/DDBJ databases">
        <title>Natronthermophilus aegyptiacus gen. nov.,sp. nov., an aerobic, extremely halophilic alkalithermophilic archaeon isolated from the athalassohaline Wadi An Natrun, Egypt.</title>
        <authorList>
            <person name="Zhao B."/>
        </authorList>
    </citation>
    <scope>NUCLEOTIDE SEQUENCE [LARGE SCALE GENOMIC DNA]</scope>
    <source>
        <strain evidence="3">JW/NM-HA 15</strain>
    </source>
</reference>
<name>A0A2Z2HV49_9EURY</name>
<dbReference type="GeneID" id="32895123"/>
<dbReference type="KEGG" id="naj:B1756_13565"/>
<evidence type="ECO:0000256" key="1">
    <source>
        <dbReference type="SAM" id="MobiDB-lite"/>
    </source>
</evidence>
<proteinExistence type="predicted"/>
<dbReference type="RefSeq" id="WP_086889025.1">
    <property type="nucleotide sequence ID" value="NZ_CP019893.1"/>
</dbReference>